<dbReference type="InterPro" id="IPR035892">
    <property type="entry name" value="C2_domain_sf"/>
</dbReference>
<dbReference type="PANTHER" id="PTHR46296">
    <property type="entry name" value="BNAA05G37250D PROTEIN"/>
    <property type="match status" value="1"/>
</dbReference>
<evidence type="ECO:0000256" key="1">
    <source>
        <dbReference type="SAM" id="MobiDB-lite"/>
    </source>
</evidence>
<evidence type="ECO:0000313" key="4">
    <source>
        <dbReference type="EMBL" id="PNW80472.1"/>
    </source>
</evidence>
<protein>
    <recommendedName>
        <fullName evidence="3">C2 domain-containing protein</fullName>
    </recommendedName>
</protein>
<dbReference type="InterPro" id="IPR000008">
    <property type="entry name" value="C2_dom"/>
</dbReference>
<dbReference type="PANTHER" id="PTHR46296:SF8">
    <property type="entry name" value="OS06G0297800 PROTEIN"/>
    <property type="match status" value="1"/>
</dbReference>
<feature type="transmembrane region" description="Helical" evidence="2">
    <location>
        <begin position="714"/>
        <end position="738"/>
    </location>
</feature>
<dbReference type="RefSeq" id="XP_001701017.2">
    <property type="nucleotide sequence ID" value="XM_001700965.2"/>
</dbReference>
<dbReference type="SUPFAM" id="SSF49562">
    <property type="entry name" value="C2 domain (Calcium/lipid-binding domain, CaLB)"/>
    <property type="match status" value="1"/>
</dbReference>
<dbReference type="Gene3D" id="2.60.40.150">
    <property type="entry name" value="C2 domain"/>
    <property type="match status" value="1"/>
</dbReference>
<feature type="domain" description="C2" evidence="3">
    <location>
        <begin position="164"/>
        <end position="341"/>
    </location>
</feature>
<dbReference type="Proteomes" id="UP000006906">
    <property type="component" value="Chromosome 7"/>
</dbReference>
<evidence type="ECO:0000313" key="5">
    <source>
        <dbReference type="Proteomes" id="UP000006906"/>
    </source>
</evidence>
<dbReference type="ExpressionAtlas" id="A0A2K3DIW7">
    <property type="expression patterns" value="baseline and differential"/>
</dbReference>
<dbReference type="PROSITE" id="PS50004">
    <property type="entry name" value="C2"/>
    <property type="match status" value="1"/>
</dbReference>
<keyword evidence="2" id="KW-0812">Transmembrane</keyword>
<dbReference type="GeneID" id="5726565"/>
<gene>
    <name evidence="4" type="ORF">CHLRE_07g318950v5</name>
</gene>
<feature type="transmembrane region" description="Helical" evidence="2">
    <location>
        <begin position="683"/>
        <end position="707"/>
    </location>
</feature>
<dbReference type="InterPro" id="IPR044511">
    <property type="entry name" value="At1g03370/At5g50170-like"/>
</dbReference>
<feature type="region of interest" description="Disordered" evidence="1">
    <location>
        <begin position="125"/>
        <end position="154"/>
    </location>
</feature>
<proteinExistence type="predicted"/>
<dbReference type="Gramene" id="PNW80472">
    <property type="protein sequence ID" value="PNW80472"/>
    <property type="gene ID" value="CHLRE_07g318950v5"/>
</dbReference>
<feature type="region of interest" description="Disordered" evidence="1">
    <location>
        <begin position="744"/>
        <end position="785"/>
    </location>
</feature>
<name>A0A2K3DIW7_CHLRE</name>
<dbReference type="KEGG" id="cre:CHLRE_07g318950v5"/>
<dbReference type="EMBL" id="CM008968">
    <property type="protein sequence ID" value="PNW80472.1"/>
    <property type="molecule type" value="Genomic_DNA"/>
</dbReference>
<evidence type="ECO:0000256" key="2">
    <source>
        <dbReference type="SAM" id="Phobius"/>
    </source>
</evidence>
<dbReference type="PaxDb" id="3055-EDP07271"/>
<keyword evidence="2" id="KW-1133">Transmembrane helix</keyword>
<keyword evidence="5" id="KW-1185">Reference proteome</keyword>
<dbReference type="InParanoid" id="A0A2K3DIW7"/>
<organism evidence="4 5">
    <name type="scientific">Chlamydomonas reinhardtii</name>
    <name type="common">Chlamydomonas smithii</name>
    <dbReference type="NCBI Taxonomy" id="3055"/>
    <lineage>
        <taxon>Eukaryota</taxon>
        <taxon>Viridiplantae</taxon>
        <taxon>Chlorophyta</taxon>
        <taxon>core chlorophytes</taxon>
        <taxon>Chlorophyceae</taxon>
        <taxon>CS clade</taxon>
        <taxon>Chlamydomonadales</taxon>
        <taxon>Chlamydomonadaceae</taxon>
        <taxon>Chlamydomonas</taxon>
    </lineage>
</organism>
<accession>A0A2K3DIW7</accession>
<sequence length="1041" mass="105435">MDGSPVSPYPAISPAGLGGSRNSQLFPGIDGAATSAAPDCWPIGLQFATSPTSGPAPPVSPAVPPAPSVTLAMAATASDAGLSAAGRRSAGLNTGGGGSSSSSSSSSSGAICSLLCRINASRQQSAEIAGTSNPHHNRHHNHLNHLNQPSTPTSASLLTRFADTLHMGTFTARVRPLTAADAFLVVHVAEAWNLQPGSSLRGLTKCDPYVEALFQWQDGAALEAAAGGSSSSSSSKGKRGGGVLRRLLPKSRRALTAAPGGGGGLLRATPAQETRVLDVNRHPMWHERLVFPLGGLDEGAQLVIKIHDEDGLGKSLVGLAEPLPLDALLAGLDTLGQEQPFMLRLKDAKGAPRPGQLSIRVSVHERGAYAQETALSEALQRPTSVAAALRGRRLHVGVRRLEGLTGLHGREPDLLLRFRLGHEVVYQPLQCVGLTGGVAQPQHLDLSLHGGGGGGGGEPGAAAAAKAQSPPRMLATAEIDMDAALRGPLGRLALNKKFGDVQVALLLHKKSGGGSLHAAPAAAAAAAAAAVAAEESGASGAVAAGAGGGPASSLGSRNLRRGATRPVYERRYEVIAKTQVPLWDVPVRMEAPAAAAAAAAAGAAAAAAAAAAADALPTTPAGSAAAASPAAGSGLRDVARSVMRRLLSGGFEPAPGSAASSGGDKQAQTSAQQRPLDSVGADWAVTLVRGAFLALALTQLLTSLGLLGHGLAKFVGSIAALALAAGLVSLAAASAAALQPAAKLRAAPPPPPPAKLPVAPATAGAGGAVGAAELPPLRQGRRYSRRMEVMDDAPEKMRRLAAVADGPQTVVVELVMEMVTPPPPPPQLAAVVQPGQETAQAPEPLPVDFEAPDVDVPAAPLPADITDGAAGVSVCSMMVGCGPHALFKHLFWRGSGLSARVSAAQGVTDLSVLTPWTAAAVPPALMWCEVTYKTPGKFGLRPSAATQKQEVMAKCDGGFVVSNSILPAVTNGLVAICVKVVGRHAGAGRTHLTATLTVQQPTPKRSWLHGIIESAAPDATRGYYEELRKQMQALGLNVQSP</sequence>
<feature type="region of interest" description="Disordered" evidence="1">
    <location>
        <begin position="653"/>
        <end position="674"/>
    </location>
</feature>
<dbReference type="AlphaFoldDB" id="A0A2K3DIW7"/>
<dbReference type="Pfam" id="PF00168">
    <property type="entry name" value="C2"/>
    <property type="match status" value="1"/>
</dbReference>
<keyword evidence="2" id="KW-0472">Membrane</keyword>
<evidence type="ECO:0000259" key="3">
    <source>
        <dbReference type="PROSITE" id="PS50004"/>
    </source>
</evidence>
<reference evidence="4 5" key="1">
    <citation type="journal article" date="2007" name="Science">
        <title>The Chlamydomonas genome reveals the evolution of key animal and plant functions.</title>
        <authorList>
            <person name="Merchant S.S."/>
            <person name="Prochnik S.E."/>
            <person name="Vallon O."/>
            <person name="Harris E.H."/>
            <person name="Karpowicz S.J."/>
            <person name="Witman G.B."/>
            <person name="Terry A."/>
            <person name="Salamov A."/>
            <person name="Fritz-Laylin L.K."/>
            <person name="Marechal-Drouard L."/>
            <person name="Marshall W.F."/>
            <person name="Qu L.H."/>
            <person name="Nelson D.R."/>
            <person name="Sanderfoot A.A."/>
            <person name="Spalding M.H."/>
            <person name="Kapitonov V.V."/>
            <person name="Ren Q."/>
            <person name="Ferris P."/>
            <person name="Lindquist E."/>
            <person name="Shapiro H."/>
            <person name="Lucas S.M."/>
            <person name="Grimwood J."/>
            <person name="Schmutz J."/>
            <person name="Cardol P."/>
            <person name="Cerutti H."/>
            <person name="Chanfreau G."/>
            <person name="Chen C.L."/>
            <person name="Cognat V."/>
            <person name="Croft M.T."/>
            <person name="Dent R."/>
            <person name="Dutcher S."/>
            <person name="Fernandez E."/>
            <person name="Fukuzawa H."/>
            <person name="Gonzalez-Ballester D."/>
            <person name="Gonzalez-Halphen D."/>
            <person name="Hallmann A."/>
            <person name="Hanikenne M."/>
            <person name="Hippler M."/>
            <person name="Inwood W."/>
            <person name="Jabbari K."/>
            <person name="Kalanon M."/>
            <person name="Kuras R."/>
            <person name="Lefebvre P.A."/>
            <person name="Lemaire S.D."/>
            <person name="Lobanov A.V."/>
            <person name="Lohr M."/>
            <person name="Manuell A."/>
            <person name="Meier I."/>
            <person name="Mets L."/>
            <person name="Mittag M."/>
            <person name="Mittelmeier T."/>
            <person name="Moroney J.V."/>
            <person name="Moseley J."/>
            <person name="Napoli C."/>
            <person name="Nedelcu A.M."/>
            <person name="Niyogi K."/>
            <person name="Novoselov S.V."/>
            <person name="Paulsen I.T."/>
            <person name="Pazour G."/>
            <person name="Purton S."/>
            <person name="Ral J.P."/>
            <person name="Riano-Pachon D.M."/>
            <person name="Riekhof W."/>
            <person name="Rymarquis L."/>
            <person name="Schroda M."/>
            <person name="Stern D."/>
            <person name="Umen J."/>
            <person name="Willows R."/>
            <person name="Wilson N."/>
            <person name="Zimmer S.L."/>
            <person name="Allmer J."/>
            <person name="Balk J."/>
            <person name="Bisova K."/>
            <person name="Chen C.J."/>
            <person name="Elias M."/>
            <person name="Gendler K."/>
            <person name="Hauser C."/>
            <person name="Lamb M.R."/>
            <person name="Ledford H."/>
            <person name="Long J.C."/>
            <person name="Minagawa J."/>
            <person name="Page M.D."/>
            <person name="Pan J."/>
            <person name="Pootakham W."/>
            <person name="Roje S."/>
            <person name="Rose A."/>
            <person name="Stahlberg E."/>
            <person name="Terauchi A.M."/>
            <person name="Yang P."/>
            <person name="Ball S."/>
            <person name="Bowler C."/>
            <person name="Dieckmann C.L."/>
            <person name="Gladyshev V.N."/>
            <person name="Green P."/>
            <person name="Jorgensen R."/>
            <person name="Mayfield S."/>
            <person name="Mueller-Roeber B."/>
            <person name="Rajamani S."/>
            <person name="Sayre R.T."/>
            <person name="Brokstein P."/>
            <person name="Dubchak I."/>
            <person name="Goodstein D."/>
            <person name="Hornick L."/>
            <person name="Huang Y.W."/>
            <person name="Jhaveri J."/>
            <person name="Luo Y."/>
            <person name="Martinez D."/>
            <person name="Ngau W.C."/>
            <person name="Otillar B."/>
            <person name="Poliakov A."/>
            <person name="Porter A."/>
            <person name="Szajkowski L."/>
            <person name="Werner G."/>
            <person name="Zhou K."/>
            <person name="Grigoriev I.V."/>
            <person name="Rokhsar D.S."/>
            <person name="Grossman A.R."/>
        </authorList>
    </citation>
    <scope>NUCLEOTIDE SEQUENCE [LARGE SCALE GENOMIC DNA]</scope>
    <source>
        <strain evidence="5">CC-503</strain>
    </source>
</reference>